<dbReference type="PANTHER" id="PTHR47234:SF2">
    <property type="entry name" value="TONB-DEPENDENT RECEPTOR"/>
    <property type="match status" value="1"/>
</dbReference>
<accession>A0ABN1F9C9</accession>
<evidence type="ECO:0000313" key="16">
    <source>
        <dbReference type="Proteomes" id="UP001499951"/>
    </source>
</evidence>
<comment type="subcellular location">
    <subcellularLocation>
        <location evidence="1 9">Cell outer membrane</location>
        <topology evidence="1 9">Multi-pass membrane protein</topology>
    </subcellularLocation>
</comment>
<dbReference type="InterPro" id="IPR037066">
    <property type="entry name" value="Plug_dom_sf"/>
</dbReference>
<name>A0ABN1F9C9_9PROT</name>
<sequence>MTKSYRLLKSSVAAGALLALGTGALAQQSGSATETVVVTGTRIQRAEFDTPNPVQMVGSQDLANVGATNIANYLVKIPALQSSLGNYDTSGYGTPASNNGSSLAGLNLLDLRGLGYGRTLVLVDGKRHVSQSTGEAAVDTNTIPLSLVDRVEVATGGASAIYGADGVSGVVNFIMKRNLEGLHAKAQGGLSQDGGGNTLLTSLAYGYNTDDGKGNVSAALEFSEEGRLNYMDRSFTRPGGIIRFVKNLDGSTPQRVPTYQHQYIFSGPGGVVFSDAYNLFASQAFPDFNGDGTPYVPGRWLNDFEQIGGSGQPSANVTSGDFLPVQSRKIAQVDGHYDFGDALKVSAEFKYAKVTSDSMSTPPWDDYTVIQADNAFLTPAMSTAITNGEAGYGLFGTDYLGLRRRERVTRDTFRTSLDVTGDISGIAGGFVKDLVYDISYVWGQTEVDDGDMGIRVEDRFFASMDSVKDSSGKAVCRSNLNPGAVPATLLDLFGADIFSDTTPLATSDFGKSFTPGPNSGCIAYDPFHPFSAQSLAAKKFMTTDLHTTGLIQQQVISGTLAGNFPQAEAIFDGPLSVVIGGEYRFEASTSKGDPAWYPGYTFDNQPEATKGSFNVGEAFAEVSLPVLKNKPFAQELTIDGAVRYSSYSTAGTTTTWKFGGVWAPFEWLRLRGTDAYAVRAPNVGELYAPQQTLYSSVNDPCDKNFVNAGTGFRAANCQAIFSALGLPYNPLDPPDLATSGTIKTFISGNTDLKPESARTLTLGFVVQPIPNLTFSADWYRVIITNAITAPDAQQIVDKCVDLSSISNAFCGLITRDPSSANDGKITLISEKQINVASYETAGVDFDLAYHFDPRDFGVEADYGQFDMHLLGNYLNSLYLTPLPGEKPEYQVAESGSPKWQTTFSLTWTYGDLDVTYDWDWASRTLRYTHIVMAAAPDRVAPEYIYAPSKNVSSIQVGYRFDEEYRAYFGVNNLFYQKPGPGYTGYPVEPLGRFFYFGLTIDTKGGLPRMPI</sequence>
<organism evidence="15 16">
    <name type="scientific">Rhizomicrobium electricum</name>
    <dbReference type="NCBI Taxonomy" id="480070"/>
    <lineage>
        <taxon>Bacteria</taxon>
        <taxon>Pseudomonadati</taxon>
        <taxon>Pseudomonadota</taxon>
        <taxon>Alphaproteobacteria</taxon>
        <taxon>Micropepsales</taxon>
        <taxon>Micropepsaceae</taxon>
        <taxon>Rhizomicrobium</taxon>
    </lineage>
</organism>
<proteinExistence type="inferred from homology"/>
<evidence type="ECO:0000259" key="13">
    <source>
        <dbReference type="Pfam" id="PF00593"/>
    </source>
</evidence>
<dbReference type="PROSITE" id="PS52016">
    <property type="entry name" value="TONB_DEPENDENT_REC_3"/>
    <property type="match status" value="1"/>
</dbReference>
<keyword evidence="6 10" id="KW-0798">TonB box</keyword>
<dbReference type="InterPro" id="IPR012910">
    <property type="entry name" value="Plug_dom"/>
</dbReference>
<evidence type="ECO:0000256" key="6">
    <source>
        <dbReference type="ARBA" id="ARBA00023077"/>
    </source>
</evidence>
<evidence type="ECO:0000313" key="15">
    <source>
        <dbReference type="EMBL" id="GAA0585256.1"/>
    </source>
</evidence>
<keyword evidence="3 9" id="KW-1134">Transmembrane beta strand</keyword>
<dbReference type="EMBL" id="BAAADD010000011">
    <property type="protein sequence ID" value="GAA0585256.1"/>
    <property type="molecule type" value="Genomic_DNA"/>
</dbReference>
<dbReference type="SUPFAM" id="SSF56935">
    <property type="entry name" value="Porins"/>
    <property type="match status" value="1"/>
</dbReference>
<keyword evidence="8 9" id="KW-0998">Cell outer membrane</keyword>
<keyword evidence="15" id="KW-0675">Receptor</keyword>
<gene>
    <name evidence="15" type="ORF">GCM10008942_37720</name>
</gene>
<feature type="chain" id="PRO_5045431187" evidence="12">
    <location>
        <begin position="27"/>
        <end position="1011"/>
    </location>
</feature>
<evidence type="ECO:0000256" key="10">
    <source>
        <dbReference type="PROSITE-ProRule" id="PRU10143"/>
    </source>
</evidence>
<feature type="signal peptide" evidence="12">
    <location>
        <begin position="1"/>
        <end position="26"/>
    </location>
</feature>
<evidence type="ECO:0000256" key="3">
    <source>
        <dbReference type="ARBA" id="ARBA00022452"/>
    </source>
</evidence>
<dbReference type="Gene3D" id="2.40.170.20">
    <property type="entry name" value="TonB-dependent receptor, beta-barrel domain"/>
    <property type="match status" value="1"/>
</dbReference>
<dbReference type="Gene3D" id="2.170.130.10">
    <property type="entry name" value="TonB-dependent receptor, plug domain"/>
    <property type="match status" value="1"/>
</dbReference>
<evidence type="ECO:0000256" key="1">
    <source>
        <dbReference type="ARBA" id="ARBA00004571"/>
    </source>
</evidence>
<evidence type="ECO:0000256" key="9">
    <source>
        <dbReference type="PROSITE-ProRule" id="PRU01360"/>
    </source>
</evidence>
<evidence type="ECO:0000256" key="7">
    <source>
        <dbReference type="ARBA" id="ARBA00023136"/>
    </source>
</evidence>
<evidence type="ECO:0000256" key="5">
    <source>
        <dbReference type="ARBA" id="ARBA00022729"/>
    </source>
</evidence>
<keyword evidence="16" id="KW-1185">Reference proteome</keyword>
<dbReference type="InterPro" id="IPR010916">
    <property type="entry name" value="TonB_box_CS"/>
</dbReference>
<protein>
    <submittedName>
        <fullName evidence="15">TonB-dependent receptor</fullName>
    </submittedName>
</protein>
<dbReference type="Pfam" id="PF00593">
    <property type="entry name" value="TonB_dep_Rec_b-barrel"/>
    <property type="match status" value="1"/>
</dbReference>
<keyword evidence="5 12" id="KW-0732">Signal</keyword>
<evidence type="ECO:0000256" key="8">
    <source>
        <dbReference type="ARBA" id="ARBA00023237"/>
    </source>
</evidence>
<dbReference type="RefSeq" id="WP_166929274.1">
    <property type="nucleotide sequence ID" value="NZ_BAAADD010000011.1"/>
</dbReference>
<feature type="domain" description="TonB-dependent receptor-like beta-barrel" evidence="13">
    <location>
        <begin position="566"/>
        <end position="973"/>
    </location>
</feature>
<dbReference type="PANTHER" id="PTHR47234">
    <property type="match status" value="1"/>
</dbReference>
<dbReference type="Pfam" id="PF07715">
    <property type="entry name" value="Plug"/>
    <property type="match status" value="1"/>
</dbReference>
<comment type="caution">
    <text evidence="15">The sequence shown here is derived from an EMBL/GenBank/DDBJ whole genome shotgun (WGS) entry which is preliminary data.</text>
</comment>
<keyword evidence="4 9" id="KW-0812">Transmembrane</keyword>
<keyword evidence="7 9" id="KW-0472">Membrane</keyword>
<dbReference type="InterPro" id="IPR039426">
    <property type="entry name" value="TonB-dep_rcpt-like"/>
</dbReference>
<dbReference type="Proteomes" id="UP001499951">
    <property type="component" value="Unassembled WGS sequence"/>
</dbReference>
<evidence type="ECO:0000259" key="14">
    <source>
        <dbReference type="Pfam" id="PF07715"/>
    </source>
</evidence>
<dbReference type="InterPro" id="IPR036942">
    <property type="entry name" value="Beta-barrel_TonB_sf"/>
</dbReference>
<keyword evidence="2 9" id="KW-0813">Transport</keyword>
<evidence type="ECO:0000256" key="12">
    <source>
        <dbReference type="SAM" id="SignalP"/>
    </source>
</evidence>
<evidence type="ECO:0000256" key="2">
    <source>
        <dbReference type="ARBA" id="ARBA00022448"/>
    </source>
</evidence>
<feature type="short sequence motif" description="TonB box" evidence="10">
    <location>
        <begin position="35"/>
        <end position="41"/>
    </location>
</feature>
<dbReference type="PROSITE" id="PS00430">
    <property type="entry name" value="TONB_DEPENDENT_REC_1"/>
    <property type="match status" value="1"/>
</dbReference>
<evidence type="ECO:0000256" key="11">
    <source>
        <dbReference type="RuleBase" id="RU003357"/>
    </source>
</evidence>
<feature type="domain" description="TonB-dependent receptor plug" evidence="14">
    <location>
        <begin position="48"/>
        <end position="170"/>
    </location>
</feature>
<evidence type="ECO:0000256" key="4">
    <source>
        <dbReference type="ARBA" id="ARBA00022692"/>
    </source>
</evidence>
<reference evidence="15 16" key="1">
    <citation type="journal article" date="2019" name="Int. J. Syst. Evol. Microbiol.">
        <title>The Global Catalogue of Microorganisms (GCM) 10K type strain sequencing project: providing services to taxonomists for standard genome sequencing and annotation.</title>
        <authorList>
            <consortium name="The Broad Institute Genomics Platform"/>
            <consortium name="The Broad Institute Genome Sequencing Center for Infectious Disease"/>
            <person name="Wu L."/>
            <person name="Ma J."/>
        </authorList>
    </citation>
    <scope>NUCLEOTIDE SEQUENCE [LARGE SCALE GENOMIC DNA]</scope>
    <source>
        <strain evidence="15 16">JCM 15089</strain>
    </source>
</reference>
<dbReference type="InterPro" id="IPR000531">
    <property type="entry name" value="Beta-barrel_TonB"/>
</dbReference>
<comment type="similarity">
    <text evidence="9 11">Belongs to the TonB-dependent receptor family.</text>
</comment>